<gene>
    <name evidence="1" type="ORF">B0I36DRAFT_46043</name>
</gene>
<dbReference type="GeneID" id="70192457"/>
<dbReference type="OrthoDB" id="10018191at2759"/>
<protein>
    <submittedName>
        <fullName evidence="1">Uncharacterized protein</fullName>
    </submittedName>
</protein>
<dbReference type="EMBL" id="JAGTJQ010000012">
    <property type="protein sequence ID" value="KAH7016419.1"/>
    <property type="molecule type" value="Genomic_DNA"/>
</dbReference>
<sequence>MLRPPSMMWHDIARCATPDSKLMQTVLASTSIVDGNVHVHGLPSTLTALASLAPHLWSGLRPCRDSDGRGVLPTLASRLDRPDFVELALDKCAQVQHLEHCKSLSDLSLYHAMCIMLHTGLIVLQTLVNINRSSAQADSRTAAAPKSINTWLKSREHQIACWHAERLLTAAENLLPSRQVDSRQQIEALGDPQHAQHEAPHIPYAIYYATLVLYVKAAFGDSELSPSQVRVPILRGERVLSLLRAQIAKSLARVVREIGDLHIKQ</sequence>
<evidence type="ECO:0000313" key="1">
    <source>
        <dbReference type="EMBL" id="KAH7016419.1"/>
    </source>
</evidence>
<dbReference type="Proteomes" id="UP000756346">
    <property type="component" value="Unassembled WGS sequence"/>
</dbReference>
<proteinExistence type="predicted"/>
<organism evidence="1 2">
    <name type="scientific">Microdochium trichocladiopsis</name>
    <dbReference type="NCBI Taxonomy" id="1682393"/>
    <lineage>
        <taxon>Eukaryota</taxon>
        <taxon>Fungi</taxon>
        <taxon>Dikarya</taxon>
        <taxon>Ascomycota</taxon>
        <taxon>Pezizomycotina</taxon>
        <taxon>Sordariomycetes</taxon>
        <taxon>Xylariomycetidae</taxon>
        <taxon>Xylariales</taxon>
        <taxon>Microdochiaceae</taxon>
        <taxon>Microdochium</taxon>
    </lineage>
</organism>
<name>A0A9P9BJV9_9PEZI</name>
<reference evidence="1" key="1">
    <citation type="journal article" date="2021" name="Nat. Commun.">
        <title>Genetic determinants of endophytism in the Arabidopsis root mycobiome.</title>
        <authorList>
            <person name="Mesny F."/>
            <person name="Miyauchi S."/>
            <person name="Thiergart T."/>
            <person name="Pickel B."/>
            <person name="Atanasova L."/>
            <person name="Karlsson M."/>
            <person name="Huettel B."/>
            <person name="Barry K.W."/>
            <person name="Haridas S."/>
            <person name="Chen C."/>
            <person name="Bauer D."/>
            <person name="Andreopoulos W."/>
            <person name="Pangilinan J."/>
            <person name="LaButti K."/>
            <person name="Riley R."/>
            <person name="Lipzen A."/>
            <person name="Clum A."/>
            <person name="Drula E."/>
            <person name="Henrissat B."/>
            <person name="Kohler A."/>
            <person name="Grigoriev I.V."/>
            <person name="Martin F.M."/>
            <person name="Hacquard S."/>
        </authorList>
    </citation>
    <scope>NUCLEOTIDE SEQUENCE</scope>
    <source>
        <strain evidence="1">MPI-CAGE-CH-0230</strain>
    </source>
</reference>
<evidence type="ECO:0000313" key="2">
    <source>
        <dbReference type="Proteomes" id="UP000756346"/>
    </source>
</evidence>
<dbReference type="RefSeq" id="XP_046006043.1">
    <property type="nucleotide sequence ID" value="XM_046162911.1"/>
</dbReference>
<accession>A0A9P9BJV9</accession>
<comment type="caution">
    <text evidence="1">The sequence shown here is derived from an EMBL/GenBank/DDBJ whole genome shotgun (WGS) entry which is preliminary data.</text>
</comment>
<dbReference type="AlphaFoldDB" id="A0A9P9BJV9"/>
<keyword evidence="2" id="KW-1185">Reference proteome</keyword>